<feature type="domain" description="Reverse transcriptase" evidence="1">
    <location>
        <begin position="141"/>
        <end position="394"/>
    </location>
</feature>
<dbReference type="Proteomes" id="UP001176940">
    <property type="component" value="Unassembled WGS sequence"/>
</dbReference>
<name>A0ABN9LYK8_9NEOB</name>
<reference evidence="2" key="1">
    <citation type="submission" date="2023-07" db="EMBL/GenBank/DDBJ databases">
        <authorList>
            <person name="Stuckert A."/>
        </authorList>
    </citation>
    <scope>NUCLEOTIDE SEQUENCE</scope>
</reference>
<dbReference type="InterPro" id="IPR000477">
    <property type="entry name" value="RT_dom"/>
</dbReference>
<dbReference type="PROSITE" id="PS50878">
    <property type="entry name" value="RT_POL"/>
    <property type="match status" value="1"/>
</dbReference>
<dbReference type="PANTHER" id="PTHR21301">
    <property type="entry name" value="REVERSE TRANSCRIPTASE"/>
    <property type="match status" value="1"/>
</dbReference>
<proteinExistence type="predicted"/>
<comment type="caution">
    <text evidence="2">The sequence shown here is derived from an EMBL/GenBank/DDBJ whole genome shotgun (WGS) entry which is preliminary data.</text>
</comment>
<dbReference type="EMBL" id="CAUEEQ010038307">
    <property type="protein sequence ID" value="CAJ0954321.1"/>
    <property type="molecule type" value="Genomic_DNA"/>
</dbReference>
<gene>
    <name evidence="2" type="ORF">RIMI_LOCUS14684058</name>
</gene>
<evidence type="ECO:0000313" key="3">
    <source>
        <dbReference type="Proteomes" id="UP001176940"/>
    </source>
</evidence>
<protein>
    <recommendedName>
        <fullName evidence="1">Reverse transcriptase domain-containing protein</fullName>
    </recommendedName>
</protein>
<dbReference type="Pfam" id="PF00078">
    <property type="entry name" value="RVT_1"/>
    <property type="match status" value="1"/>
</dbReference>
<dbReference type="PANTHER" id="PTHR21301:SF12">
    <property type="match status" value="1"/>
</dbReference>
<keyword evidence="3" id="KW-1185">Reference proteome</keyword>
<accession>A0ABN9LYK8</accession>
<sequence>MILESPIPELSIVHLDLRNTSSFNSSQNYHATEAYIDLIQRDIDTILEQHRMGNFPTHNNISPLEKQALDSLKNNKSITIKPADKGGAIVVQNTTDYSAEILRQLSDTTTYKKIPSYLTPTIRSHINAILQIYQSLNMIDSKTATFLTNSYPVIPVIYTLPKIHKSLKNPPDRPIVASTDSILAPISIFLEKILTPLTKNRRSFILGTGHFFQTLKQFSTTPTECLLVTFDVKSLYTSIKHDLGIRAVGNWRVTCKYRLFEKVMSRSSIPILHNNYFLLGDQYYMQTRGTAMGANVAPAYANIYMDAFEHSYVYENSLFKTYSLCWLRYIDNIFGLWAGPHHSLVTFTELLNSIRPELQFTLNCDPTQIAFLNTLVTRVPKGFSPLTYFPNLQIPTAFSITTAVTLHPLKIVCPALNLNMWRG</sequence>
<evidence type="ECO:0000259" key="1">
    <source>
        <dbReference type="PROSITE" id="PS50878"/>
    </source>
</evidence>
<evidence type="ECO:0000313" key="2">
    <source>
        <dbReference type="EMBL" id="CAJ0954321.1"/>
    </source>
</evidence>
<organism evidence="2 3">
    <name type="scientific">Ranitomeya imitator</name>
    <name type="common">mimic poison frog</name>
    <dbReference type="NCBI Taxonomy" id="111125"/>
    <lineage>
        <taxon>Eukaryota</taxon>
        <taxon>Metazoa</taxon>
        <taxon>Chordata</taxon>
        <taxon>Craniata</taxon>
        <taxon>Vertebrata</taxon>
        <taxon>Euteleostomi</taxon>
        <taxon>Amphibia</taxon>
        <taxon>Batrachia</taxon>
        <taxon>Anura</taxon>
        <taxon>Neobatrachia</taxon>
        <taxon>Hyloidea</taxon>
        <taxon>Dendrobatidae</taxon>
        <taxon>Dendrobatinae</taxon>
        <taxon>Ranitomeya</taxon>
    </lineage>
</organism>